<protein>
    <recommendedName>
        <fullName evidence="3">Peptidase A2 domain-containing protein</fullName>
    </recommendedName>
</protein>
<comment type="caution">
    <text evidence="1">The sequence shown here is derived from an EMBL/GenBank/DDBJ whole genome shotgun (WGS) entry which is preliminary data.</text>
</comment>
<proteinExistence type="predicted"/>
<dbReference type="AlphaFoldDB" id="A0AAE1UH02"/>
<sequence>MCGGFPYVYSTSSEVAQEELATVVWSGNADELLHLDESIITATTTTTLYSTPNKFAGMANTVPPCTPAPPSRTNPAKFISEWSLPEAAPNCNEDGHGNLEGTPVTADRMSPEQKIRRGTKRCFEEVSGVANDEPFQMGADVADFVANPEVESLTGLTKVQWLELATHYELEPRAGQSKKELRQIVLQHMVEDDILAEEDVAALDKPSDLIILKRSHLEERGINSLAEAGPSADHYALINPDLAPKNKSHVSPPYPTKQMSVAPVRPPIFRDTRDSHFVRPLVPVRPAGGVPHQNVGRELRPPPYCRYCKKPGHQIHECMKLASKNTSSPHGRVVLHTSVRPEEVELPQIPQVSEKLDLSPCSDSSVTLPSKVPPSFHPFCSSGQVAASCTINSSTPVTILRDTGSDLSCILKEYVPNFECYTGETVLVSGLPGTARYPLCSVYLTSAFVTRQVTLAVVDTLPVPNVSILIGHDLAGTQVAPNPIVVDVPTIDNNTSKVEEQYPNLFPNCAVTRSQSQRLAEAPSEEPNDSTDDLFLGELFTDAIPAPLPTETHSNALPITREATVP</sequence>
<reference evidence="1" key="1">
    <citation type="submission" date="2023-11" db="EMBL/GenBank/DDBJ databases">
        <title>Genome assemblies of two species of porcelain crab, Petrolisthes cinctipes and Petrolisthes manimaculis (Anomura: Porcellanidae).</title>
        <authorList>
            <person name="Angst P."/>
        </authorList>
    </citation>
    <scope>NUCLEOTIDE SEQUENCE</scope>
    <source>
        <strain evidence="1">PB745_02</strain>
        <tissue evidence="1">Gill</tissue>
    </source>
</reference>
<dbReference type="PANTHER" id="PTHR46888:SF13">
    <property type="entry name" value="RIBONUCLEASE H"/>
    <property type="match status" value="1"/>
</dbReference>
<evidence type="ECO:0000313" key="2">
    <source>
        <dbReference type="Proteomes" id="UP001292094"/>
    </source>
</evidence>
<dbReference type="Proteomes" id="UP001292094">
    <property type="component" value="Unassembled WGS sequence"/>
</dbReference>
<evidence type="ECO:0008006" key="3">
    <source>
        <dbReference type="Google" id="ProtNLM"/>
    </source>
</evidence>
<evidence type="ECO:0000313" key="1">
    <source>
        <dbReference type="EMBL" id="KAK4318800.1"/>
    </source>
</evidence>
<name>A0AAE1UH02_9EUCA</name>
<keyword evidence="2" id="KW-1185">Reference proteome</keyword>
<accession>A0AAE1UH02</accession>
<organism evidence="1 2">
    <name type="scientific">Petrolisthes manimaculis</name>
    <dbReference type="NCBI Taxonomy" id="1843537"/>
    <lineage>
        <taxon>Eukaryota</taxon>
        <taxon>Metazoa</taxon>
        <taxon>Ecdysozoa</taxon>
        <taxon>Arthropoda</taxon>
        <taxon>Crustacea</taxon>
        <taxon>Multicrustacea</taxon>
        <taxon>Malacostraca</taxon>
        <taxon>Eumalacostraca</taxon>
        <taxon>Eucarida</taxon>
        <taxon>Decapoda</taxon>
        <taxon>Pleocyemata</taxon>
        <taxon>Anomura</taxon>
        <taxon>Galatheoidea</taxon>
        <taxon>Porcellanidae</taxon>
        <taxon>Petrolisthes</taxon>
    </lineage>
</organism>
<gene>
    <name evidence="1" type="ORF">Pmani_010223</name>
</gene>
<dbReference type="EMBL" id="JAWZYT010000798">
    <property type="protein sequence ID" value="KAK4318800.1"/>
    <property type="molecule type" value="Genomic_DNA"/>
</dbReference>
<dbReference type="PANTHER" id="PTHR46888">
    <property type="entry name" value="ZINC KNUCKLE DOMAINCONTAINING PROTEIN-RELATED"/>
    <property type="match status" value="1"/>
</dbReference>